<dbReference type="OrthoDB" id="9773841at2"/>
<name>A0A0R2FW36_9LACO</name>
<organism evidence="2 3">
    <name type="scientific">Weissella halotolerans DSM 20190</name>
    <dbReference type="NCBI Taxonomy" id="1123500"/>
    <lineage>
        <taxon>Bacteria</taxon>
        <taxon>Bacillati</taxon>
        <taxon>Bacillota</taxon>
        <taxon>Bacilli</taxon>
        <taxon>Lactobacillales</taxon>
        <taxon>Lactobacillaceae</taxon>
        <taxon>Weissella</taxon>
    </lineage>
</organism>
<keyword evidence="3" id="KW-1185">Reference proteome</keyword>
<dbReference type="Pfam" id="PF01926">
    <property type="entry name" value="MMR_HSR1"/>
    <property type="match status" value="1"/>
</dbReference>
<dbReference type="InterPro" id="IPR019988">
    <property type="entry name" value="GTP-bd_ribosome_bgen_YqeH"/>
</dbReference>
<dbReference type="PATRIC" id="fig|1123500.6.peg.890"/>
<accession>A0A0R2FW36</accession>
<dbReference type="InterPro" id="IPR006073">
    <property type="entry name" value="GTP-bd"/>
</dbReference>
<dbReference type="PANTHER" id="PTHR46434">
    <property type="entry name" value="GENETIC INTERACTOR OF PROHIBITINS 3, MITOCHONDRIAL"/>
    <property type="match status" value="1"/>
</dbReference>
<dbReference type="GO" id="GO:0005525">
    <property type="term" value="F:GTP binding"/>
    <property type="evidence" value="ECO:0007669"/>
    <property type="project" value="InterPro"/>
</dbReference>
<dbReference type="RefSeq" id="WP_022791322.1">
    <property type="nucleotide sequence ID" value="NZ_ATUU01000002.1"/>
</dbReference>
<evidence type="ECO:0000313" key="3">
    <source>
        <dbReference type="Proteomes" id="UP000051296"/>
    </source>
</evidence>
<dbReference type="STRING" id="1123500.GCA_000420365_00537"/>
<sequence>MISDTEVKALLADDLRCIGCGAKIQTTDPKAVGYTPLSALKKGFDKEEVLCQRCFRLRHYNEIQPVDLTDDDFRRLLSQIADTKALVVYVVDVFDVAGSIIPGLHRFVGHNPILLVGNKVDVLPHSVRRSKVKDWIRQQVNIAGIHPEEIMLTSAKTGDDIGPLLDQIEQARHGQDVYVVGVTNVGKSTLINQIIREVTGQRQEVITTSRFPGTTLDRIEIPLDDETNLIDTPGVIHADQMAHYLSAKDLKYVAPQKEIKPRTYQLNAGQTLFAGALARFDFIQGARAGFTAYFDNNLMVHRTKLTNADRFYEQHAGGLLVPPSEDELVNLPPLQRHEFKTTMKTDVVIEGLGWLTVPANTVVAGWAPKGVSVLTRKAMI</sequence>
<dbReference type="InterPro" id="IPR030378">
    <property type="entry name" value="G_CP_dom"/>
</dbReference>
<dbReference type="InParanoid" id="A0A0R2FW36"/>
<proteinExistence type="predicted"/>
<dbReference type="InterPro" id="IPR050896">
    <property type="entry name" value="Mito_lipid_metab_GTPase"/>
</dbReference>
<dbReference type="Pfam" id="PF21516">
    <property type="entry name" value="YqeH-like_C"/>
    <property type="match status" value="1"/>
</dbReference>
<dbReference type="NCBIfam" id="TIGR03597">
    <property type="entry name" value="GTPase_YqeH"/>
    <property type="match status" value="1"/>
</dbReference>
<dbReference type="Gene3D" id="3.40.50.300">
    <property type="entry name" value="P-loop containing nucleotide triphosphate hydrolases"/>
    <property type="match status" value="1"/>
</dbReference>
<dbReference type="eggNOG" id="COG1161">
    <property type="taxonomic scope" value="Bacteria"/>
</dbReference>
<protein>
    <submittedName>
        <fullName evidence="2">Gtp-binding protein</fullName>
    </submittedName>
</protein>
<dbReference type="FunCoup" id="A0A0R2FW36">
    <property type="interactions" value="264"/>
</dbReference>
<dbReference type="AlphaFoldDB" id="A0A0R2FW36"/>
<feature type="domain" description="CP-type G" evidence="1">
    <location>
        <begin position="74"/>
        <end position="238"/>
    </location>
</feature>
<dbReference type="InterPro" id="IPR048422">
    <property type="entry name" value="NOA1/YqeH-like_C"/>
</dbReference>
<dbReference type="InterPro" id="IPR027417">
    <property type="entry name" value="P-loop_NTPase"/>
</dbReference>
<gene>
    <name evidence="2" type="ORF">IV68_GL000884</name>
</gene>
<dbReference type="EMBL" id="JQAX01000002">
    <property type="protein sequence ID" value="KRN32529.1"/>
    <property type="molecule type" value="Genomic_DNA"/>
</dbReference>
<dbReference type="Proteomes" id="UP000051296">
    <property type="component" value="Unassembled WGS sequence"/>
</dbReference>
<comment type="caution">
    <text evidence="2">The sequence shown here is derived from an EMBL/GenBank/DDBJ whole genome shotgun (WGS) entry which is preliminary data.</text>
</comment>
<dbReference type="PANTHER" id="PTHR46434:SF1">
    <property type="entry name" value="GENETIC INTERACTOR OF PROHIBITINS 3, MITOCHONDRIAL"/>
    <property type="match status" value="1"/>
</dbReference>
<reference evidence="2 3" key="1">
    <citation type="journal article" date="2015" name="Genome Announc.">
        <title>Expanding the biotechnology potential of lactobacilli through comparative genomics of 213 strains and associated genera.</title>
        <authorList>
            <person name="Sun Z."/>
            <person name="Harris H.M."/>
            <person name="McCann A."/>
            <person name="Guo C."/>
            <person name="Argimon S."/>
            <person name="Zhang W."/>
            <person name="Yang X."/>
            <person name="Jeffery I.B."/>
            <person name="Cooney J.C."/>
            <person name="Kagawa T.F."/>
            <person name="Liu W."/>
            <person name="Song Y."/>
            <person name="Salvetti E."/>
            <person name="Wrobel A."/>
            <person name="Rasinkangas P."/>
            <person name="Parkhill J."/>
            <person name="Rea M.C."/>
            <person name="O'Sullivan O."/>
            <person name="Ritari J."/>
            <person name="Douillard F.P."/>
            <person name="Paul Ross R."/>
            <person name="Yang R."/>
            <person name="Briner A.E."/>
            <person name="Felis G.E."/>
            <person name="de Vos W.M."/>
            <person name="Barrangou R."/>
            <person name="Klaenhammer T.R."/>
            <person name="Caufield P.W."/>
            <person name="Cui Y."/>
            <person name="Zhang H."/>
            <person name="O'Toole P.W."/>
        </authorList>
    </citation>
    <scope>NUCLEOTIDE SEQUENCE [LARGE SCALE GENOMIC DNA]</scope>
    <source>
        <strain evidence="2 3">DSM 20190</strain>
    </source>
</reference>
<dbReference type="PROSITE" id="PS51721">
    <property type="entry name" value="G_CP"/>
    <property type="match status" value="1"/>
</dbReference>
<dbReference type="SUPFAM" id="SSF52540">
    <property type="entry name" value="P-loop containing nucleoside triphosphate hydrolases"/>
    <property type="match status" value="1"/>
</dbReference>
<evidence type="ECO:0000259" key="1">
    <source>
        <dbReference type="PROSITE" id="PS51721"/>
    </source>
</evidence>
<dbReference type="CDD" id="cd01855">
    <property type="entry name" value="YqeH"/>
    <property type="match status" value="1"/>
</dbReference>
<evidence type="ECO:0000313" key="2">
    <source>
        <dbReference type="EMBL" id="KRN32529.1"/>
    </source>
</evidence>